<dbReference type="AlphaFoldDB" id="A0A517XZS9"/>
<feature type="domain" description="MotA/TolQ/ExbB proton channel" evidence="8">
    <location>
        <begin position="80"/>
        <end position="147"/>
    </location>
</feature>
<dbReference type="GO" id="GO:0015031">
    <property type="term" value="P:protein transport"/>
    <property type="evidence" value="ECO:0007669"/>
    <property type="project" value="UniProtKB-KW"/>
</dbReference>
<evidence type="ECO:0000256" key="5">
    <source>
        <dbReference type="ARBA" id="ARBA00023136"/>
    </source>
</evidence>
<protein>
    <submittedName>
        <fullName evidence="9">MotA/TolQ/ExbB proton channel family protein</fullName>
    </submittedName>
</protein>
<keyword evidence="10" id="KW-1185">Reference proteome</keyword>
<dbReference type="RefSeq" id="WP_145243121.1">
    <property type="nucleotide sequence ID" value="NZ_CP036273.1"/>
</dbReference>
<dbReference type="Pfam" id="PF01618">
    <property type="entry name" value="MotA_ExbB"/>
    <property type="match status" value="1"/>
</dbReference>
<feature type="transmembrane region" description="Helical" evidence="7">
    <location>
        <begin position="6"/>
        <end position="27"/>
    </location>
</feature>
<keyword evidence="6" id="KW-0813">Transport</keyword>
<dbReference type="EMBL" id="CP036273">
    <property type="protein sequence ID" value="QDU23017.1"/>
    <property type="molecule type" value="Genomic_DNA"/>
</dbReference>
<evidence type="ECO:0000256" key="4">
    <source>
        <dbReference type="ARBA" id="ARBA00022989"/>
    </source>
</evidence>
<organism evidence="9 10">
    <name type="scientific">Urbifossiella limnaea</name>
    <dbReference type="NCBI Taxonomy" id="2528023"/>
    <lineage>
        <taxon>Bacteria</taxon>
        <taxon>Pseudomonadati</taxon>
        <taxon>Planctomycetota</taxon>
        <taxon>Planctomycetia</taxon>
        <taxon>Gemmatales</taxon>
        <taxon>Gemmataceae</taxon>
        <taxon>Urbifossiella</taxon>
    </lineage>
</organism>
<feature type="transmembrane region" description="Helical" evidence="7">
    <location>
        <begin position="48"/>
        <end position="69"/>
    </location>
</feature>
<evidence type="ECO:0000259" key="8">
    <source>
        <dbReference type="Pfam" id="PF01618"/>
    </source>
</evidence>
<evidence type="ECO:0000256" key="2">
    <source>
        <dbReference type="ARBA" id="ARBA00022475"/>
    </source>
</evidence>
<evidence type="ECO:0000256" key="7">
    <source>
        <dbReference type="SAM" id="Phobius"/>
    </source>
</evidence>
<evidence type="ECO:0000313" key="9">
    <source>
        <dbReference type="EMBL" id="QDU23017.1"/>
    </source>
</evidence>
<evidence type="ECO:0000313" key="10">
    <source>
        <dbReference type="Proteomes" id="UP000319576"/>
    </source>
</evidence>
<dbReference type="InterPro" id="IPR002898">
    <property type="entry name" value="MotA_ExbB_proton_chnl"/>
</dbReference>
<keyword evidence="4 7" id="KW-1133">Transmembrane helix</keyword>
<comment type="similarity">
    <text evidence="6">Belongs to the exbB/tolQ family.</text>
</comment>
<evidence type="ECO:0000256" key="6">
    <source>
        <dbReference type="RuleBase" id="RU004057"/>
    </source>
</evidence>
<evidence type="ECO:0000256" key="1">
    <source>
        <dbReference type="ARBA" id="ARBA00004651"/>
    </source>
</evidence>
<sequence>MRRFWIHHVLPAAFCAVPPLAGALVFAAIPADARRDYLARAQESGIDWIIIALGFTLLVVQLIFAWRALRWSQTAGDFDPAADRWLSHLAQAAEWFPLLGLIGTVAAILQTFSSFTPGSNPTPQDIIRKYAPAITATGSGLFMALMNILPTWVVGVGRDLIRALAGYPTPQPPAAEEVA</sequence>
<dbReference type="OrthoDB" id="274091at2"/>
<dbReference type="KEGG" id="uli:ETAA1_50070"/>
<evidence type="ECO:0000256" key="3">
    <source>
        <dbReference type="ARBA" id="ARBA00022692"/>
    </source>
</evidence>
<comment type="subcellular location">
    <subcellularLocation>
        <location evidence="1">Cell membrane</location>
        <topology evidence="1">Multi-pass membrane protein</topology>
    </subcellularLocation>
    <subcellularLocation>
        <location evidence="6">Membrane</location>
        <topology evidence="6">Multi-pass membrane protein</topology>
    </subcellularLocation>
</comment>
<gene>
    <name evidence="9" type="ORF">ETAA1_50070</name>
</gene>
<feature type="transmembrane region" description="Helical" evidence="7">
    <location>
        <begin position="89"/>
        <end position="109"/>
    </location>
</feature>
<keyword evidence="3 7" id="KW-0812">Transmembrane</keyword>
<dbReference type="Proteomes" id="UP000319576">
    <property type="component" value="Chromosome"/>
</dbReference>
<keyword evidence="2" id="KW-1003">Cell membrane</keyword>
<keyword evidence="5 7" id="KW-0472">Membrane</keyword>
<reference evidence="9 10" key="1">
    <citation type="submission" date="2019-02" db="EMBL/GenBank/DDBJ databases">
        <title>Deep-cultivation of Planctomycetes and their phenomic and genomic characterization uncovers novel biology.</title>
        <authorList>
            <person name="Wiegand S."/>
            <person name="Jogler M."/>
            <person name="Boedeker C."/>
            <person name="Pinto D."/>
            <person name="Vollmers J."/>
            <person name="Rivas-Marin E."/>
            <person name="Kohn T."/>
            <person name="Peeters S.H."/>
            <person name="Heuer A."/>
            <person name="Rast P."/>
            <person name="Oberbeckmann S."/>
            <person name="Bunk B."/>
            <person name="Jeske O."/>
            <person name="Meyerdierks A."/>
            <person name="Storesund J.E."/>
            <person name="Kallscheuer N."/>
            <person name="Luecker S."/>
            <person name="Lage O.M."/>
            <person name="Pohl T."/>
            <person name="Merkel B.J."/>
            <person name="Hornburger P."/>
            <person name="Mueller R.-W."/>
            <person name="Bruemmer F."/>
            <person name="Labrenz M."/>
            <person name="Spormann A.M."/>
            <person name="Op den Camp H."/>
            <person name="Overmann J."/>
            <person name="Amann R."/>
            <person name="Jetten M.S.M."/>
            <person name="Mascher T."/>
            <person name="Medema M.H."/>
            <person name="Devos D.P."/>
            <person name="Kaster A.-K."/>
            <person name="Ovreas L."/>
            <person name="Rohde M."/>
            <person name="Galperin M.Y."/>
            <person name="Jogler C."/>
        </authorList>
    </citation>
    <scope>NUCLEOTIDE SEQUENCE [LARGE SCALE GENOMIC DNA]</scope>
    <source>
        <strain evidence="9 10">ETA_A1</strain>
    </source>
</reference>
<feature type="transmembrane region" description="Helical" evidence="7">
    <location>
        <begin position="130"/>
        <end position="149"/>
    </location>
</feature>
<proteinExistence type="inferred from homology"/>
<accession>A0A517XZS9</accession>
<keyword evidence="6" id="KW-0653">Protein transport</keyword>
<dbReference type="GO" id="GO:0005886">
    <property type="term" value="C:plasma membrane"/>
    <property type="evidence" value="ECO:0007669"/>
    <property type="project" value="UniProtKB-SubCell"/>
</dbReference>
<name>A0A517XZS9_9BACT</name>